<keyword evidence="1" id="KW-0175">Coiled coil</keyword>
<keyword evidence="3" id="KW-0812">Transmembrane</keyword>
<keyword evidence="3" id="KW-0472">Membrane</keyword>
<dbReference type="Proteomes" id="UP001208041">
    <property type="component" value="Unassembled WGS sequence"/>
</dbReference>
<feature type="transmembrane region" description="Helical" evidence="3">
    <location>
        <begin position="151"/>
        <end position="174"/>
    </location>
</feature>
<dbReference type="PANTHER" id="PTHR32309:SF13">
    <property type="entry name" value="FERRIC ENTEROBACTIN TRANSPORT PROTEIN FEPE"/>
    <property type="match status" value="1"/>
</dbReference>
<comment type="caution">
    <text evidence="4">The sequence shown here is derived from an EMBL/GenBank/DDBJ whole genome shotgun (WGS) entry which is preliminary data.</text>
</comment>
<feature type="compositionally biased region" description="Basic and acidic residues" evidence="2">
    <location>
        <begin position="24"/>
        <end position="36"/>
    </location>
</feature>
<feature type="region of interest" description="Disordered" evidence="2">
    <location>
        <begin position="1"/>
        <end position="36"/>
    </location>
</feature>
<evidence type="ECO:0000256" key="1">
    <source>
        <dbReference type="SAM" id="Coils"/>
    </source>
</evidence>
<dbReference type="EMBL" id="JAOYFC010000001">
    <property type="protein sequence ID" value="MCV6823525.1"/>
    <property type="molecule type" value="Genomic_DNA"/>
</dbReference>
<name>A0AAE3IWP2_9RHOB</name>
<feature type="compositionally biased region" description="Basic residues" evidence="2">
    <location>
        <begin position="1"/>
        <end position="10"/>
    </location>
</feature>
<feature type="transmembrane region" description="Helical" evidence="3">
    <location>
        <begin position="485"/>
        <end position="505"/>
    </location>
</feature>
<proteinExistence type="predicted"/>
<dbReference type="AlphaFoldDB" id="A0AAE3IWP2"/>
<reference evidence="4" key="1">
    <citation type="submission" date="2022-10" db="EMBL/GenBank/DDBJ databases">
        <authorList>
            <person name="Yue Y."/>
        </authorList>
    </citation>
    <scope>NUCLEOTIDE SEQUENCE</scope>
    <source>
        <strain evidence="4">Z654</strain>
    </source>
</reference>
<evidence type="ECO:0000256" key="3">
    <source>
        <dbReference type="SAM" id="Phobius"/>
    </source>
</evidence>
<feature type="coiled-coil region" evidence="1">
    <location>
        <begin position="299"/>
        <end position="382"/>
    </location>
</feature>
<dbReference type="PANTHER" id="PTHR32309">
    <property type="entry name" value="TYROSINE-PROTEIN KINASE"/>
    <property type="match status" value="1"/>
</dbReference>
<sequence>MTTRARRFNIRKSATQKASPLGDAAKEDATPQERNEAEINARKEAALAAIREEGLTGRQLRTARRVAQKHGLTPISDFDAVRMLREQGIDPFKRSNMLDIVGPTGGNNQTNTLPQAETSPLPSTPFIPADGGFGELERIQKDIAKRRRRRLFMLSLRLLLLVFLPTAIAGYYYYSIATPMYATFSEMKVQQAQSPSSAPVGLLAGTQFATSEDSIVVQDYLQSREAMLRLDEALGFKSHFSQESIDPVQRLDPDATNEAAYKLYKKNVKIGYDPTEGIIQMEVIAADPELATKYAEFLISIAEEQVDSLSQRVRDDQVEGARESYDEAELAVTNAQQRVIDLKELYDVISTELEVSLLTNRISALELRVTEDEIALQELNANPRPNRTKVATLERGIASRKIVIEDLRAQLTEGIAGGKSLARIQGELQIAESDLLTRVTMLQAALQNMELARAEAARQTRYLVTAVSPITPDEAAYPRAFENTVLAFLIFSGIYLLCSLTASILREQVSA</sequence>
<accession>A0AAE3IWP2</accession>
<keyword evidence="3" id="KW-1133">Transmembrane helix</keyword>
<dbReference type="InterPro" id="IPR050445">
    <property type="entry name" value="Bact_polysacc_biosynth/exp"/>
</dbReference>
<evidence type="ECO:0000313" key="5">
    <source>
        <dbReference type="Proteomes" id="UP001208041"/>
    </source>
</evidence>
<evidence type="ECO:0000256" key="2">
    <source>
        <dbReference type="SAM" id="MobiDB-lite"/>
    </source>
</evidence>
<evidence type="ECO:0000313" key="4">
    <source>
        <dbReference type="EMBL" id="MCV6823525.1"/>
    </source>
</evidence>
<organism evidence="4 5">
    <name type="scientific">Halocynthiibacter halioticoli</name>
    <dbReference type="NCBI Taxonomy" id="2986804"/>
    <lineage>
        <taxon>Bacteria</taxon>
        <taxon>Pseudomonadati</taxon>
        <taxon>Pseudomonadota</taxon>
        <taxon>Alphaproteobacteria</taxon>
        <taxon>Rhodobacterales</taxon>
        <taxon>Paracoccaceae</taxon>
        <taxon>Halocynthiibacter</taxon>
    </lineage>
</organism>
<keyword evidence="5" id="KW-1185">Reference proteome</keyword>
<dbReference type="GO" id="GO:0005886">
    <property type="term" value="C:plasma membrane"/>
    <property type="evidence" value="ECO:0007669"/>
    <property type="project" value="TreeGrafter"/>
</dbReference>
<gene>
    <name evidence="4" type="ORF">OH136_03065</name>
</gene>
<protein>
    <submittedName>
        <fullName evidence="4">Capsule biosynthesis protein</fullName>
    </submittedName>
</protein>
<dbReference type="GO" id="GO:0004713">
    <property type="term" value="F:protein tyrosine kinase activity"/>
    <property type="evidence" value="ECO:0007669"/>
    <property type="project" value="TreeGrafter"/>
</dbReference>
<dbReference type="RefSeq" id="WP_263952367.1">
    <property type="nucleotide sequence ID" value="NZ_JAOYFC010000001.1"/>
</dbReference>